<evidence type="ECO:0000256" key="5">
    <source>
        <dbReference type="ARBA" id="ARBA00022898"/>
    </source>
</evidence>
<dbReference type="AlphaFoldDB" id="A0A645G521"/>
<sequence length="97" mass="11000">MRRRFITDGFNKLGLTCFEPQGAFYVFPCIAGTGLTSDEFCEKLLADQHVAVVPGNAFGESGEGYIRVSYCYSIKHIKEALARIEKFIQNNDWKEIQ</sequence>
<dbReference type="EMBL" id="VSSQ01070142">
    <property type="protein sequence ID" value="MPN22007.1"/>
    <property type="molecule type" value="Genomic_DNA"/>
</dbReference>
<dbReference type="InterPro" id="IPR050596">
    <property type="entry name" value="AspAT/PAT-like"/>
</dbReference>
<organism evidence="7">
    <name type="scientific">bioreactor metagenome</name>
    <dbReference type="NCBI Taxonomy" id="1076179"/>
    <lineage>
        <taxon>unclassified sequences</taxon>
        <taxon>metagenomes</taxon>
        <taxon>ecological metagenomes</taxon>
    </lineage>
</organism>
<keyword evidence="4 7" id="KW-0808">Transferase</keyword>
<dbReference type="EC" id="2.6.1.-" evidence="7"/>
<keyword evidence="3 7" id="KW-0032">Aminotransferase</keyword>
<dbReference type="InterPro" id="IPR004839">
    <property type="entry name" value="Aminotransferase_I/II_large"/>
</dbReference>
<comment type="cofactor">
    <cofactor evidence="1">
        <name>pyridoxal 5'-phosphate</name>
        <dbReference type="ChEBI" id="CHEBI:597326"/>
    </cofactor>
</comment>
<dbReference type="GO" id="GO:0008483">
    <property type="term" value="F:transaminase activity"/>
    <property type="evidence" value="ECO:0007669"/>
    <property type="project" value="UniProtKB-KW"/>
</dbReference>
<dbReference type="Gene3D" id="3.90.1150.10">
    <property type="entry name" value="Aspartate Aminotransferase, domain 1"/>
    <property type="match status" value="1"/>
</dbReference>
<keyword evidence="5" id="KW-0663">Pyridoxal phosphate</keyword>
<evidence type="ECO:0000259" key="6">
    <source>
        <dbReference type="Pfam" id="PF00155"/>
    </source>
</evidence>
<dbReference type="GO" id="GO:0006520">
    <property type="term" value="P:amino acid metabolic process"/>
    <property type="evidence" value="ECO:0007669"/>
    <property type="project" value="InterPro"/>
</dbReference>
<dbReference type="PANTHER" id="PTHR46383">
    <property type="entry name" value="ASPARTATE AMINOTRANSFERASE"/>
    <property type="match status" value="1"/>
</dbReference>
<evidence type="ECO:0000256" key="4">
    <source>
        <dbReference type="ARBA" id="ARBA00022679"/>
    </source>
</evidence>
<evidence type="ECO:0000313" key="7">
    <source>
        <dbReference type="EMBL" id="MPN22007.1"/>
    </source>
</evidence>
<dbReference type="InterPro" id="IPR015424">
    <property type="entry name" value="PyrdxlP-dep_Trfase"/>
</dbReference>
<dbReference type="SUPFAM" id="SSF53383">
    <property type="entry name" value="PLP-dependent transferases"/>
    <property type="match status" value="1"/>
</dbReference>
<evidence type="ECO:0000256" key="1">
    <source>
        <dbReference type="ARBA" id="ARBA00001933"/>
    </source>
</evidence>
<dbReference type="GO" id="GO:0030170">
    <property type="term" value="F:pyridoxal phosphate binding"/>
    <property type="evidence" value="ECO:0007669"/>
    <property type="project" value="InterPro"/>
</dbReference>
<comment type="similarity">
    <text evidence="2">Belongs to the class-I pyridoxal-phosphate-dependent aminotransferase family.</text>
</comment>
<reference evidence="7" key="1">
    <citation type="submission" date="2019-08" db="EMBL/GenBank/DDBJ databases">
        <authorList>
            <person name="Kucharzyk K."/>
            <person name="Murdoch R.W."/>
            <person name="Higgins S."/>
            <person name="Loffler F."/>
        </authorList>
    </citation>
    <scope>NUCLEOTIDE SEQUENCE</scope>
</reference>
<protein>
    <submittedName>
        <fullName evidence="7">Putative N-acetyl-LL-diaminopimelate aminotransferase</fullName>
        <ecNumber evidence="7">2.6.1.-</ecNumber>
    </submittedName>
</protein>
<name>A0A645G521_9ZZZZ</name>
<gene>
    <name evidence="7" type="primary">patA_74</name>
    <name evidence="7" type="ORF">SDC9_169390</name>
</gene>
<dbReference type="PANTHER" id="PTHR46383:SF3">
    <property type="entry name" value="ASPARTATE AMINOTRANSFERASE-RELATED"/>
    <property type="match status" value="1"/>
</dbReference>
<comment type="caution">
    <text evidence="7">The sequence shown here is derived from an EMBL/GenBank/DDBJ whole genome shotgun (WGS) entry which is preliminary data.</text>
</comment>
<feature type="domain" description="Aminotransferase class I/classII large" evidence="6">
    <location>
        <begin position="2"/>
        <end position="84"/>
    </location>
</feature>
<proteinExistence type="inferred from homology"/>
<dbReference type="Pfam" id="PF00155">
    <property type="entry name" value="Aminotran_1_2"/>
    <property type="match status" value="1"/>
</dbReference>
<evidence type="ECO:0000256" key="3">
    <source>
        <dbReference type="ARBA" id="ARBA00022576"/>
    </source>
</evidence>
<evidence type="ECO:0000256" key="2">
    <source>
        <dbReference type="ARBA" id="ARBA00007441"/>
    </source>
</evidence>
<accession>A0A645G521</accession>
<dbReference type="InterPro" id="IPR015422">
    <property type="entry name" value="PyrdxlP-dep_Trfase_small"/>
</dbReference>